<organism evidence="1 2">
    <name type="scientific">Mycena citricolor</name>
    <dbReference type="NCBI Taxonomy" id="2018698"/>
    <lineage>
        <taxon>Eukaryota</taxon>
        <taxon>Fungi</taxon>
        <taxon>Dikarya</taxon>
        <taxon>Basidiomycota</taxon>
        <taxon>Agaricomycotina</taxon>
        <taxon>Agaricomycetes</taxon>
        <taxon>Agaricomycetidae</taxon>
        <taxon>Agaricales</taxon>
        <taxon>Marasmiineae</taxon>
        <taxon>Mycenaceae</taxon>
        <taxon>Mycena</taxon>
    </lineage>
</organism>
<accession>A0AAD2HLV2</accession>
<proteinExistence type="predicted"/>
<evidence type="ECO:0000313" key="2">
    <source>
        <dbReference type="Proteomes" id="UP001295794"/>
    </source>
</evidence>
<dbReference type="EMBL" id="CAVNYO010000419">
    <property type="protein sequence ID" value="CAK5277203.1"/>
    <property type="molecule type" value="Genomic_DNA"/>
</dbReference>
<dbReference type="Proteomes" id="UP001295794">
    <property type="component" value="Unassembled WGS sequence"/>
</dbReference>
<evidence type="ECO:0000313" key="1">
    <source>
        <dbReference type="EMBL" id="CAK5277203.1"/>
    </source>
</evidence>
<sequence>MIYVPHCAANTRQTQFGPGFCVPTKHRTCYKNHTAREPHPHRLFCSYSTSTHQKPGLLPSLSLPQATQSSLSVSWHRRFAKPGTAIGGRPVMSQWTA</sequence>
<reference evidence="1" key="1">
    <citation type="submission" date="2023-11" db="EMBL/GenBank/DDBJ databases">
        <authorList>
            <person name="De Vega J J."/>
            <person name="De Vega J J."/>
        </authorList>
    </citation>
    <scope>NUCLEOTIDE SEQUENCE</scope>
</reference>
<name>A0AAD2HLV2_9AGAR</name>
<comment type="caution">
    <text evidence="1">The sequence shown here is derived from an EMBL/GenBank/DDBJ whole genome shotgun (WGS) entry which is preliminary data.</text>
</comment>
<protein>
    <submittedName>
        <fullName evidence="1">Uncharacterized protein</fullName>
    </submittedName>
</protein>
<gene>
    <name evidence="1" type="ORF">MYCIT1_LOCUS26067</name>
</gene>
<keyword evidence="2" id="KW-1185">Reference proteome</keyword>
<dbReference type="AlphaFoldDB" id="A0AAD2HLV2"/>